<evidence type="ECO:0000313" key="2">
    <source>
        <dbReference type="EMBL" id="PON91203.1"/>
    </source>
</evidence>
<feature type="compositionally biased region" description="Basic and acidic residues" evidence="1">
    <location>
        <begin position="8"/>
        <end position="25"/>
    </location>
</feature>
<evidence type="ECO:0000256" key="1">
    <source>
        <dbReference type="SAM" id="MobiDB-lite"/>
    </source>
</evidence>
<organism evidence="2 3">
    <name type="scientific">Trema orientale</name>
    <name type="common">Charcoal tree</name>
    <name type="synonym">Celtis orientalis</name>
    <dbReference type="NCBI Taxonomy" id="63057"/>
    <lineage>
        <taxon>Eukaryota</taxon>
        <taxon>Viridiplantae</taxon>
        <taxon>Streptophyta</taxon>
        <taxon>Embryophyta</taxon>
        <taxon>Tracheophyta</taxon>
        <taxon>Spermatophyta</taxon>
        <taxon>Magnoliopsida</taxon>
        <taxon>eudicotyledons</taxon>
        <taxon>Gunneridae</taxon>
        <taxon>Pentapetalae</taxon>
        <taxon>rosids</taxon>
        <taxon>fabids</taxon>
        <taxon>Rosales</taxon>
        <taxon>Cannabaceae</taxon>
        <taxon>Trema</taxon>
    </lineage>
</organism>
<feature type="region of interest" description="Disordered" evidence="1">
    <location>
        <begin position="1"/>
        <end position="33"/>
    </location>
</feature>
<keyword evidence="3" id="KW-1185">Reference proteome</keyword>
<dbReference type="Proteomes" id="UP000237000">
    <property type="component" value="Unassembled WGS sequence"/>
</dbReference>
<dbReference type="EMBL" id="JXTC01000076">
    <property type="protein sequence ID" value="PON91203.1"/>
    <property type="molecule type" value="Genomic_DNA"/>
</dbReference>
<accession>A0A2P5F094</accession>
<gene>
    <name evidence="2" type="ORF">TorRG33x02_130190</name>
</gene>
<sequence length="70" mass="8122">MIINSDNDINRELEVGEDKAGRGMREEEEEKEKEEGGLWLRLDLMVDLIAEKDALFANRLHDEAITTQYD</sequence>
<dbReference type="AlphaFoldDB" id="A0A2P5F094"/>
<evidence type="ECO:0000313" key="3">
    <source>
        <dbReference type="Proteomes" id="UP000237000"/>
    </source>
</evidence>
<protein>
    <submittedName>
        <fullName evidence="2">Uncharacterized protein</fullName>
    </submittedName>
</protein>
<name>A0A2P5F094_TREOI</name>
<reference evidence="3" key="1">
    <citation type="submission" date="2016-06" db="EMBL/GenBank/DDBJ databases">
        <title>Parallel loss of symbiosis genes in relatives of nitrogen-fixing non-legume Parasponia.</title>
        <authorList>
            <person name="Van Velzen R."/>
            <person name="Holmer R."/>
            <person name="Bu F."/>
            <person name="Rutten L."/>
            <person name="Van Zeijl A."/>
            <person name="Liu W."/>
            <person name="Santuari L."/>
            <person name="Cao Q."/>
            <person name="Sharma T."/>
            <person name="Shen D."/>
            <person name="Roswanjaya Y."/>
            <person name="Wardhani T."/>
            <person name="Kalhor M.S."/>
            <person name="Jansen J."/>
            <person name="Van den Hoogen J."/>
            <person name="Gungor B."/>
            <person name="Hartog M."/>
            <person name="Hontelez J."/>
            <person name="Verver J."/>
            <person name="Yang W.-C."/>
            <person name="Schijlen E."/>
            <person name="Repin R."/>
            <person name="Schilthuizen M."/>
            <person name="Schranz E."/>
            <person name="Heidstra R."/>
            <person name="Miyata K."/>
            <person name="Fedorova E."/>
            <person name="Kohlen W."/>
            <person name="Bisseling T."/>
            <person name="Smit S."/>
            <person name="Geurts R."/>
        </authorList>
    </citation>
    <scope>NUCLEOTIDE SEQUENCE [LARGE SCALE GENOMIC DNA]</scope>
    <source>
        <strain evidence="3">cv. RG33-2</strain>
    </source>
</reference>
<dbReference type="InParanoid" id="A0A2P5F094"/>
<proteinExistence type="predicted"/>
<comment type="caution">
    <text evidence="2">The sequence shown here is derived from an EMBL/GenBank/DDBJ whole genome shotgun (WGS) entry which is preliminary data.</text>
</comment>